<dbReference type="GO" id="GO:0003729">
    <property type="term" value="F:mRNA binding"/>
    <property type="evidence" value="ECO:0007669"/>
    <property type="project" value="TreeGrafter"/>
</dbReference>
<evidence type="ECO:0000256" key="5">
    <source>
        <dbReference type="PROSITE-ProRule" id="PRU00176"/>
    </source>
</evidence>
<feature type="compositionally biased region" description="Basic residues" evidence="6">
    <location>
        <begin position="252"/>
        <end position="262"/>
    </location>
</feature>
<dbReference type="InterPro" id="IPR035979">
    <property type="entry name" value="RBD_domain_sf"/>
</dbReference>
<dbReference type="OrthoDB" id="439639at2759"/>
<evidence type="ECO:0000256" key="6">
    <source>
        <dbReference type="SAM" id="MobiDB-lite"/>
    </source>
</evidence>
<name>E4XIP7_OIKDI</name>
<dbReference type="Proteomes" id="UP000001307">
    <property type="component" value="Unassembled WGS sequence"/>
</dbReference>
<feature type="region of interest" description="Disordered" evidence="6">
    <location>
        <begin position="943"/>
        <end position="976"/>
    </location>
</feature>
<evidence type="ECO:0000256" key="4">
    <source>
        <dbReference type="ARBA" id="ARBA00023242"/>
    </source>
</evidence>
<dbReference type="InterPro" id="IPR000504">
    <property type="entry name" value="RRM_dom"/>
</dbReference>
<feature type="domain" description="RRM" evidence="7">
    <location>
        <begin position="1164"/>
        <end position="1242"/>
    </location>
</feature>
<evidence type="ECO:0000256" key="3">
    <source>
        <dbReference type="ARBA" id="ARBA00022884"/>
    </source>
</evidence>
<dbReference type="Pfam" id="PF05018">
    <property type="entry name" value="CFA20_dom"/>
    <property type="match status" value="2"/>
</dbReference>
<accession>E4XIP7</accession>
<dbReference type="InterPro" id="IPR051945">
    <property type="entry name" value="RRM_MRD1_RNA_proc_ribogen"/>
</dbReference>
<dbReference type="GO" id="GO:0005730">
    <property type="term" value="C:nucleolus"/>
    <property type="evidence" value="ECO:0007669"/>
    <property type="project" value="TreeGrafter"/>
</dbReference>
<feature type="domain" description="RRM" evidence="7">
    <location>
        <begin position="1033"/>
        <end position="1111"/>
    </location>
</feature>
<dbReference type="PANTHER" id="PTHR48039">
    <property type="entry name" value="RNA-BINDING MOTIF PROTEIN 14B"/>
    <property type="match status" value="1"/>
</dbReference>
<evidence type="ECO:0000259" key="7">
    <source>
        <dbReference type="PROSITE" id="PS50102"/>
    </source>
</evidence>
<sequence>MSHWQNPFVSLLKSYRPNEKSKAQGSVRTKTNNGIRSQVWSISGDISAKNFIQIPANGNVSLNGRFFYLAFRPTPLKYFVFHIDIASEENFTCRVSFSNMYKCKRLAANMAQIPFIIPPKRSTVADLLGNSGCPGRAPEISGWLMFIVDLKQLLRLHFGRTFSHIRQVQLCSDMTVKGIYTSDTEYDPKISIKQARAEGFRNISENLAPMPREMNYVLERNDFWDRKYQMVRFPTDEYDYEIAKKSNLLHKQQQRCPRRSAKSRTPIQTQPVSSRIRPKSSIQFREVPPVAKVEVASKFQSDDADRQIDPVTTAPKGEVKSYEPGNKKGYAVAATAGFSTIPVDDNEYLIYGSGKNIVRMSKSTLEQECLVGSQSDVIRVIRMCGLLISSEASGELRIWERGTTISILSTSIVARYMDTLNTSLVIAGKCTKLGSSYNSVALWSLSDPLNPIEICKGSTDQQIKDLVVISKREPLEFATGGDRGVRIWRTRHRNHLRSAAVNLGTQSTSVVNSISFYNNFIFAGTNNGALLQIDPEKMTLVSIHQLLYNHKPHEVTAILARDYLLVGTSDGLLRSWSNGYEKVSFELDLGYKIAKLVPTENENEILVVSDAKSIGLLDVAKEGYRTLARFHRSRILFCDFNGDLIATASRSDVRVWNCNNSTLVQLLELELSQQLTALALGKNTLGLGFASGEIEVYTISGDNGEHVGTFDFHEGAVKTLQFSTNKQLFTLGSEGDIACFSIEQFIVLRSITDGGNRHSTNKLLLSPDAQIEVRKNEGKIINWCFLTETVLIAVLEDFSAFQIAISKNKKIQRQKITHYSTDADALLLHSAPKIFTLSYAKGNLKLWSPTMKTKSDDVDCPERINAIAASEYAFIAAGNQLVLFQLHNNPKLKSVDNQVKSTALYESISPTDISETPLNLLRALDLDETHDIVKENVSSISDLERDAPSPIPRITNPFEDDYDDLNVTPDDDSFERDTTAFRKGSALLFPARAAMCHQGQKLNPKKPFKKSILSTCTSYQPPKMFRMTQIEESRICVKNLTKSCDEKSLRTFFGRTGAKITDCRLLKNDEGVSRRIAFIGFARPEDAKNALNELDGAKVGVNKIKVELAKDFRGNTGSKKARKEKPKNEKKAFIDSKVDKDLVDSDEENEKEKEEKVEDVADTGRLFIRNMSYLCTETDLKDLLGSYGTLTELVLPTDEVTKRPKGFAFVEYQMPENAVRAMAELDGSSFQGRIMHVLPGREAVAKKNYAPRTDPNLNTSYKKEKMAKMKENADKEDFSWNSLFVGANAVADEMSKRYELSKDSIMRRDDVAVQLALGESQIVSDISEYLKDHGVKLDTFKKDASRSDKIILVKNLPSGALPTELRFKFEKFGGLGRIIMPPSGLAALIEFDGSINAKRAFKAVAYSRFGDRPLYLEWAPSVVWFFFEKY</sequence>
<dbReference type="InterPro" id="IPR015943">
    <property type="entry name" value="WD40/YVTN_repeat-like_dom_sf"/>
</dbReference>
<dbReference type="InterPro" id="IPR012677">
    <property type="entry name" value="Nucleotide-bd_a/b_plait_sf"/>
</dbReference>
<organism evidence="8">
    <name type="scientific">Oikopleura dioica</name>
    <name type="common">Tunicate</name>
    <dbReference type="NCBI Taxonomy" id="34765"/>
    <lineage>
        <taxon>Eukaryota</taxon>
        <taxon>Metazoa</taxon>
        <taxon>Chordata</taxon>
        <taxon>Tunicata</taxon>
        <taxon>Appendicularia</taxon>
        <taxon>Copelata</taxon>
        <taxon>Oikopleuridae</taxon>
        <taxon>Oikopleura</taxon>
    </lineage>
</organism>
<feature type="region of interest" description="Disordered" evidence="6">
    <location>
        <begin position="251"/>
        <end position="279"/>
    </location>
</feature>
<dbReference type="InterPro" id="IPR007714">
    <property type="entry name" value="CFA20_dom"/>
</dbReference>
<feature type="domain" description="RRM" evidence="7">
    <location>
        <begin position="1349"/>
        <end position="1421"/>
    </location>
</feature>
<dbReference type="PANTHER" id="PTHR48039:SF5">
    <property type="entry name" value="RNA-BINDING PROTEIN 28"/>
    <property type="match status" value="1"/>
</dbReference>
<evidence type="ECO:0000313" key="9">
    <source>
        <dbReference type="Proteomes" id="UP000001307"/>
    </source>
</evidence>
<dbReference type="Gene3D" id="3.30.70.330">
    <property type="match status" value="3"/>
</dbReference>
<dbReference type="SUPFAM" id="SSF54928">
    <property type="entry name" value="RNA-binding domain, RBD"/>
    <property type="match status" value="2"/>
</dbReference>
<dbReference type="InterPro" id="IPR036322">
    <property type="entry name" value="WD40_repeat_dom_sf"/>
</dbReference>
<evidence type="ECO:0000313" key="8">
    <source>
        <dbReference type="EMBL" id="CBY24581.1"/>
    </source>
</evidence>
<dbReference type="InParanoid" id="E4XIP7"/>
<keyword evidence="2" id="KW-0677">Repeat</keyword>
<dbReference type="PROSITE" id="PS50102">
    <property type="entry name" value="RRM"/>
    <property type="match status" value="3"/>
</dbReference>
<gene>
    <name evidence="8" type="ORF">GSOID_T00012471001</name>
</gene>
<dbReference type="SUPFAM" id="SSF50978">
    <property type="entry name" value="WD40 repeat-like"/>
    <property type="match status" value="2"/>
</dbReference>
<evidence type="ECO:0000256" key="1">
    <source>
        <dbReference type="ARBA" id="ARBA00004123"/>
    </source>
</evidence>
<dbReference type="CDD" id="cd12565">
    <property type="entry name" value="RRM1_MRD1"/>
    <property type="match status" value="1"/>
</dbReference>
<dbReference type="InterPro" id="IPR001680">
    <property type="entry name" value="WD40_rpt"/>
</dbReference>
<dbReference type="SMART" id="SM00360">
    <property type="entry name" value="RRM"/>
    <property type="match status" value="3"/>
</dbReference>
<protein>
    <recommendedName>
        <fullName evidence="7">RRM domain-containing protein</fullName>
    </recommendedName>
</protein>
<keyword evidence="9" id="KW-1185">Reference proteome</keyword>
<dbReference type="SUPFAM" id="SSF51004">
    <property type="entry name" value="C-terminal (heme d1) domain of cytochrome cd1-nitrite reductase"/>
    <property type="match status" value="1"/>
</dbReference>
<keyword evidence="4" id="KW-0539">Nucleus</keyword>
<reference evidence="8" key="1">
    <citation type="journal article" date="2010" name="Science">
        <title>Plasticity of animal genome architecture unmasked by rapid evolution of a pelagic tunicate.</title>
        <authorList>
            <person name="Denoeud F."/>
            <person name="Henriet S."/>
            <person name="Mungpakdee S."/>
            <person name="Aury J.M."/>
            <person name="Da Silva C."/>
            <person name="Brinkmann H."/>
            <person name="Mikhaleva J."/>
            <person name="Olsen L.C."/>
            <person name="Jubin C."/>
            <person name="Canestro C."/>
            <person name="Bouquet J.M."/>
            <person name="Danks G."/>
            <person name="Poulain J."/>
            <person name="Campsteijn C."/>
            <person name="Adamski M."/>
            <person name="Cross I."/>
            <person name="Yadetie F."/>
            <person name="Muffato M."/>
            <person name="Louis A."/>
            <person name="Butcher S."/>
            <person name="Tsagkogeorga G."/>
            <person name="Konrad A."/>
            <person name="Singh S."/>
            <person name="Jensen M.F."/>
            <person name="Cong E.H."/>
            <person name="Eikeseth-Otteraa H."/>
            <person name="Noel B."/>
            <person name="Anthouard V."/>
            <person name="Porcel B.M."/>
            <person name="Kachouri-Lafond R."/>
            <person name="Nishino A."/>
            <person name="Ugolini M."/>
            <person name="Chourrout P."/>
            <person name="Nishida H."/>
            <person name="Aasland R."/>
            <person name="Huzurbazar S."/>
            <person name="Westhof E."/>
            <person name="Delsuc F."/>
            <person name="Lehrach H."/>
            <person name="Reinhardt R."/>
            <person name="Weissenbach J."/>
            <person name="Roy S.W."/>
            <person name="Artiguenave F."/>
            <person name="Postlethwait J.H."/>
            <person name="Manak J.R."/>
            <person name="Thompson E.M."/>
            <person name="Jaillon O."/>
            <person name="Du Pasquier L."/>
            <person name="Boudinot P."/>
            <person name="Liberles D.A."/>
            <person name="Volff J.N."/>
            <person name="Philippe H."/>
            <person name="Lenhard B."/>
            <person name="Roest Crollius H."/>
            <person name="Wincker P."/>
            <person name="Chourrout D."/>
        </authorList>
    </citation>
    <scope>NUCLEOTIDE SEQUENCE [LARGE SCALE GENOMIC DNA]</scope>
</reference>
<comment type="subcellular location">
    <subcellularLocation>
        <location evidence="1">Nucleus</location>
    </subcellularLocation>
</comment>
<dbReference type="InterPro" id="IPR011048">
    <property type="entry name" value="Haem_d1_sf"/>
</dbReference>
<dbReference type="Pfam" id="PF00076">
    <property type="entry name" value="RRM_1"/>
    <property type="match status" value="2"/>
</dbReference>
<feature type="compositionally biased region" description="Polar residues" evidence="6">
    <location>
        <begin position="263"/>
        <end position="273"/>
    </location>
</feature>
<feature type="compositionally biased region" description="Acidic residues" evidence="6">
    <location>
        <begin position="958"/>
        <end position="974"/>
    </location>
</feature>
<dbReference type="SMART" id="SM00320">
    <property type="entry name" value="WD40"/>
    <property type="match status" value="3"/>
</dbReference>
<evidence type="ECO:0000256" key="2">
    <source>
        <dbReference type="ARBA" id="ARBA00022737"/>
    </source>
</evidence>
<dbReference type="EMBL" id="FN653056">
    <property type="protein sequence ID" value="CBY24581.1"/>
    <property type="molecule type" value="Genomic_DNA"/>
</dbReference>
<keyword evidence="3 5" id="KW-0694">RNA-binding</keyword>
<dbReference type="Gene3D" id="2.130.10.10">
    <property type="entry name" value="YVTN repeat-like/Quinoprotein amine dehydrogenase"/>
    <property type="match status" value="2"/>
</dbReference>
<dbReference type="CDD" id="cd12317">
    <property type="entry name" value="RRM4_RBM19_RRM3_MRD1"/>
    <property type="match status" value="1"/>
</dbReference>
<proteinExistence type="predicted"/>